<evidence type="ECO:0000313" key="2">
    <source>
        <dbReference type="Proteomes" id="UP000009080"/>
    </source>
</evidence>
<name>C5BU42_TERTT</name>
<reference evidence="1 2" key="1">
    <citation type="journal article" date="2009" name="PLoS ONE">
        <title>The complete genome of Teredinibacter turnerae T7901: an intracellular endosymbiont of marine wood-boring bivalves (shipworms).</title>
        <authorList>
            <person name="Yang J.C."/>
            <person name="Madupu R."/>
            <person name="Durkin A.S."/>
            <person name="Ekborg N.A."/>
            <person name="Pedamallu C.S."/>
            <person name="Hostetler J.B."/>
            <person name="Radune D."/>
            <person name="Toms B.S."/>
            <person name="Henrissat B."/>
            <person name="Coutinho P.M."/>
            <person name="Schwarz S."/>
            <person name="Field L."/>
            <person name="Trindade-Silva A.E."/>
            <person name="Soares C.A.G."/>
            <person name="Elshahawi S."/>
            <person name="Hanora A."/>
            <person name="Schmidt E.W."/>
            <person name="Haygood M.G."/>
            <person name="Posfai J."/>
            <person name="Benner J."/>
            <person name="Madinger C."/>
            <person name="Nove J."/>
            <person name="Anton B."/>
            <person name="Chaudhary K."/>
            <person name="Foster J."/>
            <person name="Holman A."/>
            <person name="Kumar S."/>
            <person name="Lessard P.A."/>
            <person name="Luyten Y.A."/>
            <person name="Slatko B."/>
            <person name="Wood N."/>
            <person name="Wu B."/>
            <person name="Teplitski M."/>
            <person name="Mougous J.D."/>
            <person name="Ward N."/>
            <person name="Eisen J.A."/>
            <person name="Badger J.H."/>
            <person name="Distel D.L."/>
        </authorList>
    </citation>
    <scope>NUCLEOTIDE SEQUENCE [LARGE SCALE GENOMIC DNA]</scope>
    <source>
        <strain evidence="2">ATCC 39867 / T7901</strain>
    </source>
</reference>
<accession>C5BU42</accession>
<gene>
    <name evidence="1" type="ordered locus">TERTU_1700</name>
</gene>
<organism evidence="1 2">
    <name type="scientific">Teredinibacter turnerae (strain ATCC 39867 / T7901)</name>
    <dbReference type="NCBI Taxonomy" id="377629"/>
    <lineage>
        <taxon>Bacteria</taxon>
        <taxon>Pseudomonadati</taxon>
        <taxon>Pseudomonadota</taxon>
        <taxon>Gammaproteobacteria</taxon>
        <taxon>Cellvibrionales</taxon>
        <taxon>Cellvibrionaceae</taxon>
        <taxon>Teredinibacter</taxon>
    </lineage>
</organism>
<dbReference type="Proteomes" id="UP000009080">
    <property type="component" value="Chromosome"/>
</dbReference>
<dbReference type="AlphaFoldDB" id="C5BU42"/>
<dbReference type="GeneID" id="58409363"/>
<dbReference type="RefSeq" id="WP_015820220.1">
    <property type="nucleotide sequence ID" value="NC_012997.1"/>
</dbReference>
<proteinExistence type="predicted"/>
<dbReference type="STRING" id="377629.TERTU_1700"/>
<evidence type="ECO:0000313" key="1">
    <source>
        <dbReference type="EMBL" id="ACR14104.1"/>
    </source>
</evidence>
<dbReference type="OrthoDB" id="282012at2"/>
<dbReference type="KEGG" id="ttu:TERTU_1700"/>
<sequence>MEIKVQKCQSCSSRSLRNILVRDHGQKVFVQCRDCGNLVARYELSKGGYFHVGKGFESFLRSVERDGEFESARDLNAKYEATDSAVSNEFAALSKKLTEIFGETLP</sequence>
<dbReference type="EMBL" id="CP001614">
    <property type="protein sequence ID" value="ACR14104.1"/>
    <property type="molecule type" value="Genomic_DNA"/>
</dbReference>
<dbReference type="eggNOG" id="ENOG5030T0Z">
    <property type="taxonomic scope" value="Bacteria"/>
</dbReference>
<keyword evidence="2" id="KW-1185">Reference proteome</keyword>
<dbReference type="HOGENOM" id="CLU_2221030_0_0_6"/>
<protein>
    <submittedName>
        <fullName evidence="1">Uncharacterized protein</fullName>
    </submittedName>
</protein>